<dbReference type="AlphaFoldDB" id="A0A1R3S1A4"/>
<sequence length="100" mass="11510">MGSWSFLPKAIFGVIWYHLTDAVYARLLLLAAGTFFLQLVLIHLLCSWSLKAADYMYIVTFVHLHIPLKPISESFGDLLVYYFFTPPFFCRFKAHAPSCT</sequence>
<keyword evidence="1" id="KW-1133">Transmembrane helix</keyword>
<proteinExistence type="predicted"/>
<accession>A0A1R3S1A4</accession>
<keyword evidence="3" id="KW-1185">Reference proteome</keyword>
<evidence type="ECO:0000313" key="2">
    <source>
        <dbReference type="EMBL" id="OOG00478.1"/>
    </source>
</evidence>
<name>A0A1R3S1A4_ASPC5</name>
<dbReference type="VEuPathDB" id="FungiDB:ASPCADRAFT_125503"/>
<protein>
    <submittedName>
        <fullName evidence="2">Uncharacterized protein</fullName>
    </submittedName>
</protein>
<organism evidence="2 3">
    <name type="scientific">Aspergillus carbonarius (strain ITEM 5010)</name>
    <dbReference type="NCBI Taxonomy" id="602072"/>
    <lineage>
        <taxon>Eukaryota</taxon>
        <taxon>Fungi</taxon>
        <taxon>Dikarya</taxon>
        <taxon>Ascomycota</taxon>
        <taxon>Pezizomycotina</taxon>
        <taxon>Eurotiomycetes</taxon>
        <taxon>Eurotiomycetidae</taxon>
        <taxon>Eurotiales</taxon>
        <taxon>Aspergillaceae</taxon>
        <taxon>Aspergillus</taxon>
        <taxon>Aspergillus subgen. Circumdati</taxon>
    </lineage>
</organism>
<evidence type="ECO:0000313" key="3">
    <source>
        <dbReference type="Proteomes" id="UP000188318"/>
    </source>
</evidence>
<keyword evidence="1" id="KW-0812">Transmembrane</keyword>
<dbReference type="Proteomes" id="UP000188318">
    <property type="component" value="Unassembled WGS sequence"/>
</dbReference>
<reference evidence="3" key="1">
    <citation type="journal article" date="2017" name="Genome Biol.">
        <title>Comparative genomics reveals high biological diversity and specific adaptations in the industrially and medically important fungal genus Aspergillus.</title>
        <authorList>
            <person name="de Vries R.P."/>
            <person name="Riley R."/>
            <person name="Wiebenga A."/>
            <person name="Aguilar-Osorio G."/>
            <person name="Amillis S."/>
            <person name="Uchima C.A."/>
            <person name="Anderluh G."/>
            <person name="Asadollahi M."/>
            <person name="Askin M."/>
            <person name="Barry K."/>
            <person name="Battaglia E."/>
            <person name="Bayram O."/>
            <person name="Benocci T."/>
            <person name="Braus-Stromeyer S.A."/>
            <person name="Caldana C."/>
            <person name="Canovas D."/>
            <person name="Cerqueira G.C."/>
            <person name="Chen F."/>
            <person name="Chen W."/>
            <person name="Choi C."/>
            <person name="Clum A."/>
            <person name="Dos Santos R.A."/>
            <person name="Damasio A.R."/>
            <person name="Diallinas G."/>
            <person name="Emri T."/>
            <person name="Fekete E."/>
            <person name="Flipphi M."/>
            <person name="Freyberg S."/>
            <person name="Gallo A."/>
            <person name="Gournas C."/>
            <person name="Habgood R."/>
            <person name="Hainaut M."/>
            <person name="Harispe M.L."/>
            <person name="Henrissat B."/>
            <person name="Hilden K.S."/>
            <person name="Hope R."/>
            <person name="Hossain A."/>
            <person name="Karabika E."/>
            <person name="Karaffa L."/>
            <person name="Karanyi Z."/>
            <person name="Krasevec N."/>
            <person name="Kuo A."/>
            <person name="Kusch H."/>
            <person name="LaButti K."/>
            <person name="Lagendijk E.L."/>
            <person name="Lapidus A."/>
            <person name="Levasseur A."/>
            <person name="Lindquist E."/>
            <person name="Lipzen A."/>
            <person name="Logrieco A.F."/>
            <person name="MacCabe A."/>
            <person name="Maekelae M.R."/>
            <person name="Malavazi I."/>
            <person name="Melin P."/>
            <person name="Meyer V."/>
            <person name="Mielnichuk N."/>
            <person name="Miskei M."/>
            <person name="Molnar A.P."/>
            <person name="Mule G."/>
            <person name="Ngan C.Y."/>
            <person name="Orejas M."/>
            <person name="Orosz E."/>
            <person name="Ouedraogo J.P."/>
            <person name="Overkamp K.M."/>
            <person name="Park H.-S."/>
            <person name="Perrone G."/>
            <person name="Piumi F."/>
            <person name="Punt P.J."/>
            <person name="Ram A.F."/>
            <person name="Ramon A."/>
            <person name="Rauscher S."/>
            <person name="Record E."/>
            <person name="Riano-Pachon D.M."/>
            <person name="Robert V."/>
            <person name="Roehrig J."/>
            <person name="Ruller R."/>
            <person name="Salamov A."/>
            <person name="Salih N.S."/>
            <person name="Samson R.A."/>
            <person name="Sandor E."/>
            <person name="Sanguinetti M."/>
            <person name="Schuetze T."/>
            <person name="Sepcic K."/>
            <person name="Shelest E."/>
            <person name="Sherlock G."/>
            <person name="Sophianopoulou V."/>
            <person name="Squina F.M."/>
            <person name="Sun H."/>
            <person name="Susca A."/>
            <person name="Todd R.B."/>
            <person name="Tsang A."/>
            <person name="Unkles S.E."/>
            <person name="van de Wiele N."/>
            <person name="van Rossen-Uffink D."/>
            <person name="Oliveira J.V."/>
            <person name="Vesth T.C."/>
            <person name="Visser J."/>
            <person name="Yu J.-H."/>
            <person name="Zhou M."/>
            <person name="Andersen M.R."/>
            <person name="Archer D.B."/>
            <person name="Baker S.E."/>
            <person name="Benoit I."/>
            <person name="Brakhage A.A."/>
            <person name="Braus G.H."/>
            <person name="Fischer R."/>
            <person name="Frisvad J.C."/>
            <person name="Goldman G.H."/>
            <person name="Houbraken J."/>
            <person name="Oakley B."/>
            <person name="Pocsi I."/>
            <person name="Scazzocchio C."/>
            <person name="Seiboth B."/>
            <person name="vanKuyk P.A."/>
            <person name="Wortman J."/>
            <person name="Dyer P.S."/>
            <person name="Grigoriev I.V."/>
        </authorList>
    </citation>
    <scope>NUCLEOTIDE SEQUENCE [LARGE SCALE GENOMIC DNA]</scope>
    <source>
        <strain evidence="3">ITEM 5010</strain>
    </source>
</reference>
<keyword evidence="1" id="KW-0472">Membrane</keyword>
<gene>
    <name evidence="2" type="ORF">ASPCADRAFT_125503</name>
</gene>
<feature type="transmembrane region" description="Helical" evidence="1">
    <location>
        <begin position="23"/>
        <end position="46"/>
    </location>
</feature>
<evidence type="ECO:0000256" key="1">
    <source>
        <dbReference type="SAM" id="Phobius"/>
    </source>
</evidence>
<dbReference type="EMBL" id="KV907493">
    <property type="protein sequence ID" value="OOG00478.1"/>
    <property type="molecule type" value="Genomic_DNA"/>
</dbReference>